<dbReference type="InterPro" id="IPR050557">
    <property type="entry name" value="RTX_toxin/Mannuronan_C5-epim"/>
</dbReference>
<dbReference type="RefSeq" id="WP_283761956.1">
    <property type="nucleotide sequence ID" value="NZ_JAQPOK010000061.1"/>
</dbReference>
<dbReference type="PANTHER" id="PTHR38340">
    <property type="entry name" value="S-LAYER PROTEIN"/>
    <property type="match status" value="1"/>
</dbReference>
<dbReference type="SUPFAM" id="SSF51120">
    <property type="entry name" value="beta-Roll"/>
    <property type="match status" value="2"/>
</dbReference>
<comment type="subcellular location">
    <subcellularLocation>
        <location evidence="1">Secreted</location>
    </subcellularLocation>
</comment>
<evidence type="ECO:0000256" key="3">
    <source>
        <dbReference type="SAM" id="MobiDB-lite"/>
    </source>
</evidence>
<proteinExistence type="predicted"/>
<dbReference type="PANTHER" id="PTHR38340:SF1">
    <property type="entry name" value="S-LAYER PROTEIN"/>
    <property type="match status" value="1"/>
</dbReference>
<dbReference type="InterPro" id="IPR013783">
    <property type="entry name" value="Ig-like_fold"/>
</dbReference>
<feature type="non-terminal residue" evidence="5">
    <location>
        <position position="1"/>
    </location>
</feature>
<sequence length="916" mass="92640">ATTAYSLGITEVGVNAAPTAVNLNNTTTSLPEDTNTTSALKVADIAITDDGVGTNNLSLTGADAGSFEISGSELYLKAGTTLDFATQSSYDVTVEVDDTTVGATPDATTAYSLGITEVITNAAPTVNLNNTTTSLPEDTNTTSALKVADIAITDDGVGTNNLSLTGADAGSFEISGSELFLKAGTTLDFATQSSYDVTVEVDDTTVGATPDATTAYSLGITEVGVNAAPVVQTQIADQSLETGNSFSLDVSGNFSDPDAGDTLTYSATLANGSPLPSWLSFDSVTGQFSGTPTDSHSGAFGVQVTATDSSGESISDSFGVGVQAAVPTPTPIPTPTSTPILTSIIVNPVSSGFGRSFRFGSFVRRALIHTTRGRDRDEIEALHAELEASRMSIQDGPIAGATAFLDTNFNGIQDSDEPGATTDAAGNVTLDISGNFDLNGNGTLDYDEGDYVVVGGTDAITGQPFSGTLRAVPGSTVVTPLTTLVSALVDLDVTPEAAETQLKTALGLPSNIDLSTFDPIAAAQAGSSQGLQVLAAQVAVQTLISQVSNVIGTSLGIAGNGLDALVTANLAIVLESGSFNLGDSSAIQSLVNSTANIFTEFDETLNVESITNNSAQLAQVIAASNEQILTATSAEDIFQAQKVAQTSVTQDLVAAFSGTKSFDEVVAENTGAALASQVSAATINTEALINTLNYAVILNSPPPHDLMLGDASANTLPGGVGNDTSFGGAGADYLLGNQGEDVLHGNAGKDTIHAGQGNDLVRGGQDDDWVCGDLGNDTLGGDLGNDTLLGGMGDDWVVSGDGDDLAHGGQGNDQISGGAGNDTVSGDLGNDTLSGGAGADRFVLAAGHGSDIITDFAVGEDVLNLMNPLTFRDLTVTQVTGSSGVETQIRVSATNELLVSLTGVSANAVTAEVFVV</sequence>
<name>A0ABT7BHJ2_9CYAN</name>
<dbReference type="Pfam" id="PF00353">
    <property type="entry name" value="HemolysinCabind"/>
    <property type="match status" value="3"/>
</dbReference>
<protein>
    <submittedName>
        <fullName evidence="5">Ig domain-containing protein</fullName>
    </submittedName>
</protein>
<dbReference type="Gene3D" id="2.60.40.10">
    <property type="entry name" value="Immunoglobulins"/>
    <property type="match status" value="1"/>
</dbReference>
<accession>A0ABT7BHJ2</accession>
<dbReference type="InterPro" id="IPR001343">
    <property type="entry name" value="Hemolysn_Ca-bd"/>
</dbReference>
<feature type="domain" description="Cadherin" evidence="4">
    <location>
        <begin position="127"/>
        <end position="231"/>
    </location>
</feature>
<feature type="region of interest" description="Disordered" evidence="3">
    <location>
        <begin position="800"/>
        <end position="828"/>
    </location>
</feature>
<evidence type="ECO:0000313" key="6">
    <source>
        <dbReference type="Proteomes" id="UP001231370"/>
    </source>
</evidence>
<dbReference type="SUPFAM" id="SSF49313">
    <property type="entry name" value="Cadherin-like"/>
    <property type="match status" value="1"/>
</dbReference>
<keyword evidence="2" id="KW-0964">Secreted</keyword>
<dbReference type="InterPro" id="IPR011049">
    <property type="entry name" value="Serralysin-like_metalloprot_C"/>
</dbReference>
<dbReference type="PROSITE" id="PS50268">
    <property type="entry name" value="CADHERIN_2"/>
    <property type="match status" value="2"/>
</dbReference>
<keyword evidence="6" id="KW-1185">Reference proteome</keyword>
<dbReference type="InterPro" id="IPR015919">
    <property type="entry name" value="Cadherin-like_sf"/>
</dbReference>
<reference evidence="5 6" key="1">
    <citation type="submission" date="2023-01" db="EMBL/GenBank/DDBJ databases">
        <title>Novel diversity within Roseofilum (Cyanobacteria; Desertifilaceae) from marine benthic mats with descriptions of four novel species.</title>
        <authorList>
            <person name="Wang Y."/>
            <person name="Berthold D.E."/>
            <person name="Hu J."/>
            <person name="Lefler F.W."/>
            <person name="Laughinghouse H.D. IV."/>
        </authorList>
    </citation>
    <scope>NUCLEOTIDE SEQUENCE [LARGE SCALE GENOMIC DNA]</scope>
    <source>
        <strain evidence="5 6">BLCC-M91</strain>
    </source>
</reference>
<organism evidence="5 6">
    <name type="scientific">Roseofilum halophilum BLCC-M91</name>
    <dbReference type="NCBI Taxonomy" id="3022259"/>
    <lineage>
        <taxon>Bacteria</taxon>
        <taxon>Bacillati</taxon>
        <taxon>Cyanobacteriota</taxon>
        <taxon>Cyanophyceae</taxon>
        <taxon>Desertifilales</taxon>
        <taxon>Desertifilaceae</taxon>
        <taxon>Roseofilum</taxon>
        <taxon>Roseofilum halophilum</taxon>
    </lineage>
</organism>
<dbReference type="InterPro" id="IPR002126">
    <property type="entry name" value="Cadherin-like_dom"/>
</dbReference>
<evidence type="ECO:0000259" key="4">
    <source>
        <dbReference type="PROSITE" id="PS50268"/>
    </source>
</evidence>
<evidence type="ECO:0000313" key="5">
    <source>
        <dbReference type="EMBL" id="MDJ1178644.1"/>
    </source>
</evidence>
<evidence type="ECO:0000256" key="1">
    <source>
        <dbReference type="ARBA" id="ARBA00004613"/>
    </source>
</evidence>
<dbReference type="InterPro" id="IPR006644">
    <property type="entry name" value="Cadg"/>
</dbReference>
<dbReference type="EMBL" id="JAQPOK010000061">
    <property type="protein sequence ID" value="MDJ1178644.1"/>
    <property type="molecule type" value="Genomic_DNA"/>
</dbReference>
<dbReference type="PRINTS" id="PR00313">
    <property type="entry name" value="CABNDNGRPT"/>
</dbReference>
<dbReference type="Gene3D" id="2.60.40.60">
    <property type="entry name" value="Cadherins"/>
    <property type="match status" value="2"/>
</dbReference>
<dbReference type="Gene3D" id="2.150.10.10">
    <property type="entry name" value="Serralysin-like metalloprotease, C-terminal"/>
    <property type="match status" value="3"/>
</dbReference>
<gene>
    <name evidence="5" type="ORF">PJF56_07200</name>
</gene>
<evidence type="ECO:0000256" key="2">
    <source>
        <dbReference type="ARBA" id="ARBA00022525"/>
    </source>
</evidence>
<dbReference type="Proteomes" id="UP001231370">
    <property type="component" value="Unassembled WGS sequence"/>
</dbReference>
<dbReference type="SMART" id="SM00736">
    <property type="entry name" value="CADG"/>
    <property type="match status" value="1"/>
</dbReference>
<feature type="domain" description="Cadherin" evidence="4">
    <location>
        <begin position="22"/>
        <end position="126"/>
    </location>
</feature>
<comment type="caution">
    <text evidence="5">The sequence shown here is derived from an EMBL/GenBank/DDBJ whole genome shotgun (WGS) entry which is preliminary data.</text>
</comment>
<dbReference type="Pfam" id="PF05345">
    <property type="entry name" value="He_PIG"/>
    <property type="match status" value="1"/>
</dbReference>